<dbReference type="SUPFAM" id="SSF51730">
    <property type="entry name" value="FAD-linked oxidoreductase"/>
    <property type="match status" value="1"/>
</dbReference>
<dbReference type="Pfam" id="PF02219">
    <property type="entry name" value="MTHFR"/>
    <property type="match status" value="1"/>
</dbReference>
<evidence type="ECO:0000256" key="12">
    <source>
        <dbReference type="RuleBase" id="RU003862"/>
    </source>
</evidence>
<protein>
    <recommendedName>
        <fullName evidence="12">Methylenetetrahydrofolate reductase</fullName>
        <ecNumber evidence="12">1.5.1.54</ecNumber>
    </recommendedName>
</protein>
<comment type="pathway">
    <text evidence="10">Amino-acid biosynthesis; L-methionine biosynthesis via de novo pathway.</text>
</comment>
<evidence type="ECO:0000313" key="13">
    <source>
        <dbReference type="EMBL" id="ABM62438.1"/>
    </source>
</evidence>
<dbReference type="InterPro" id="IPR029041">
    <property type="entry name" value="FAD-linked_oxidoreductase-like"/>
</dbReference>
<keyword evidence="14" id="KW-1185">Reference proteome</keyword>
<accession>A1WXM6</accession>
<sequence>MESQKKHPRVFSFEFFPPKTDEGAENLKGTRERLERLNPAYFSVTFGAGGSTQDRTFETVIDIQRNSTADAAPHLSCIDASRDRLKQMILDYKEQGVKYIVALRGDRPSGSGSMGQGELSYANELVELIREVTGDHFYIEVGAYPEFHPEAPDALTDIENFVRKAKAGADSAITQFFYNADCYYRFVEDCEKRGVDIPIVPGIMPLMNFEQQARFAAACKADMPRWLAQRMEAWKDDPQSRMEYGIDVVTRLCEDLLDNGAPGIHFYALNKAPVVERIWHNLGLSEQTGGEVRKPDEVEVPAQP</sequence>
<comment type="cofactor">
    <cofactor evidence="1 12">
        <name>FAD</name>
        <dbReference type="ChEBI" id="CHEBI:57692"/>
    </cofactor>
</comment>
<dbReference type="Proteomes" id="UP000000647">
    <property type="component" value="Chromosome"/>
</dbReference>
<dbReference type="PANTHER" id="PTHR45754">
    <property type="entry name" value="METHYLENETETRAHYDROFOLATE REDUCTASE"/>
    <property type="match status" value="1"/>
</dbReference>
<evidence type="ECO:0000256" key="8">
    <source>
        <dbReference type="ARBA" id="ARBA00023027"/>
    </source>
</evidence>
<keyword evidence="4" id="KW-0028">Amino-acid biosynthesis</keyword>
<dbReference type="RefSeq" id="WP_011814460.1">
    <property type="nucleotide sequence ID" value="NC_008789.1"/>
</dbReference>
<comment type="similarity">
    <text evidence="3 12">Belongs to the methylenetetrahydrofolate reductase family.</text>
</comment>
<reference evidence="13 14" key="2">
    <citation type="journal article" date="2013" name="Stand. Genomic Sci.">
        <title>Complete genome sequence of Halorhodospira halophila SL1.</title>
        <authorList>
            <person name="Challacombe J.F."/>
            <person name="Majid S."/>
            <person name="Deole R."/>
            <person name="Brettin T.S."/>
            <person name="Bruce D."/>
            <person name="Delano S.F."/>
            <person name="Detter J.C."/>
            <person name="Gleasner C.D."/>
            <person name="Han C.S."/>
            <person name="Misra M."/>
            <person name="Reitenga K.G."/>
            <person name="Mikhailova N."/>
            <person name="Woyke T."/>
            <person name="Pitluck S."/>
            <person name="Nolan M."/>
            <person name="Land M.L."/>
            <person name="Saunders E."/>
            <person name="Tapia R."/>
            <person name="Lapidus A."/>
            <person name="Ivanova N."/>
            <person name="Hoff W.D."/>
        </authorList>
    </citation>
    <scope>NUCLEOTIDE SEQUENCE [LARGE SCALE GENOMIC DNA]</scope>
    <source>
        <strain evidence="14">DSM 244 / SL1</strain>
    </source>
</reference>
<comment type="pathway">
    <text evidence="2 12">One-carbon metabolism; tetrahydrofolate interconversion.</text>
</comment>
<dbReference type="InterPro" id="IPR004620">
    <property type="entry name" value="MTHF_reductase_bac"/>
</dbReference>
<proteinExistence type="inferred from homology"/>
<dbReference type="GO" id="GO:0005829">
    <property type="term" value="C:cytosol"/>
    <property type="evidence" value="ECO:0007669"/>
    <property type="project" value="InterPro"/>
</dbReference>
<dbReference type="GO" id="GO:0035999">
    <property type="term" value="P:tetrahydrofolate interconversion"/>
    <property type="evidence" value="ECO:0007669"/>
    <property type="project" value="UniProtKB-UniPathway"/>
</dbReference>
<evidence type="ECO:0000256" key="7">
    <source>
        <dbReference type="ARBA" id="ARBA00023002"/>
    </source>
</evidence>
<dbReference type="CDD" id="cd00537">
    <property type="entry name" value="MTHFR"/>
    <property type="match status" value="1"/>
</dbReference>
<evidence type="ECO:0000256" key="3">
    <source>
        <dbReference type="ARBA" id="ARBA00006743"/>
    </source>
</evidence>
<name>A1WXM6_HALHL</name>
<keyword evidence="9" id="KW-0486">Methionine biosynthesis</keyword>
<evidence type="ECO:0000256" key="2">
    <source>
        <dbReference type="ARBA" id="ARBA00004777"/>
    </source>
</evidence>
<evidence type="ECO:0000256" key="9">
    <source>
        <dbReference type="ARBA" id="ARBA00023167"/>
    </source>
</evidence>
<dbReference type="UniPathway" id="UPA00193"/>
<dbReference type="KEGG" id="hha:Hhal_1674"/>
<dbReference type="eggNOG" id="COG0685">
    <property type="taxonomic scope" value="Bacteria"/>
</dbReference>
<keyword evidence="7 12" id="KW-0560">Oxidoreductase</keyword>
<keyword evidence="8" id="KW-0520">NAD</keyword>
<gene>
    <name evidence="13" type="ordered locus">Hhal_1674</name>
</gene>
<dbReference type="NCBIfam" id="TIGR00676">
    <property type="entry name" value="fadh2"/>
    <property type="match status" value="1"/>
</dbReference>
<dbReference type="EMBL" id="CP000544">
    <property type="protein sequence ID" value="ABM62438.1"/>
    <property type="molecule type" value="Genomic_DNA"/>
</dbReference>
<evidence type="ECO:0000256" key="4">
    <source>
        <dbReference type="ARBA" id="ARBA00022605"/>
    </source>
</evidence>
<evidence type="ECO:0000313" key="14">
    <source>
        <dbReference type="Proteomes" id="UP000000647"/>
    </source>
</evidence>
<evidence type="ECO:0000256" key="11">
    <source>
        <dbReference type="ARBA" id="ARBA00048628"/>
    </source>
</evidence>
<dbReference type="HOGENOM" id="CLU_025841_0_0_6"/>
<dbReference type="GO" id="GO:0106312">
    <property type="term" value="F:methylenetetrahydrofolate reductase (NADH) activity"/>
    <property type="evidence" value="ECO:0007669"/>
    <property type="project" value="UniProtKB-EC"/>
</dbReference>
<dbReference type="InterPro" id="IPR003171">
    <property type="entry name" value="Mehydrof_redctse-like"/>
</dbReference>
<keyword evidence="6 12" id="KW-0274">FAD</keyword>
<dbReference type="EC" id="1.5.1.54" evidence="12"/>
<dbReference type="STRING" id="349124.Hhal_1674"/>
<reference evidence="14" key="1">
    <citation type="submission" date="2006-12" db="EMBL/GenBank/DDBJ databases">
        <title>Complete sequence of Halorhodospira halophila SL1.</title>
        <authorList>
            <consortium name="US DOE Joint Genome Institute"/>
            <person name="Copeland A."/>
            <person name="Lucas S."/>
            <person name="Lapidus A."/>
            <person name="Barry K."/>
            <person name="Detter J.C."/>
            <person name="Glavina del Rio T."/>
            <person name="Hammon N."/>
            <person name="Israni S."/>
            <person name="Dalin E."/>
            <person name="Tice H."/>
            <person name="Pitluck S."/>
            <person name="Saunders E."/>
            <person name="Brettin T."/>
            <person name="Bruce D."/>
            <person name="Han C."/>
            <person name="Tapia R."/>
            <person name="Schmutz J."/>
            <person name="Larimer F."/>
            <person name="Land M."/>
            <person name="Hauser L."/>
            <person name="Kyrpides N."/>
            <person name="Mikhailova N."/>
            <person name="Hoff W."/>
            <person name="Richardson P."/>
        </authorList>
    </citation>
    <scope>NUCLEOTIDE SEQUENCE [LARGE SCALE GENOMIC DNA]</scope>
    <source>
        <strain evidence="14">DSM 244 / SL1</strain>
    </source>
</reference>
<evidence type="ECO:0000256" key="1">
    <source>
        <dbReference type="ARBA" id="ARBA00001974"/>
    </source>
</evidence>
<evidence type="ECO:0000256" key="10">
    <source>
        <dbReference type="ARBA" id="ARBA00034478"/>
    </source>
</evidence>
<dbReference type="PANTHER" id="PTHR45754:SF3">
    <property type="entry name" value="METHYLENETETRAHYDROFOLATE REDUCTASE (NADPH)"/>
    <property type="match status" value="1"/>
</dbReference>
<evidence type="ECO:0000256" key="6">
    <source>
        <dbReference type="ARBA" id="ARBA00022827"/>
    </source>
</evidence>
<dbReference type="GO" id="GO:0071949">
    <property type="term" value="F:FAD binding"/>
    <property type="evidence" value="ECO:0007669"/>
    <property type="project" value="TreeGrafter"/>
</dbReference>
<comment type="catalytic activity">
    <reaction evidence="11">
        <text>(6S)-5-methyl-5,6,7,8-tetrahydrofolate + NAD(+) = (6R)-5,10-methylene-5,6,7,8-tetrahydrofolate + NADH + H(+)</text>
        <dbReference type="Rhea" id="RHEA:19821"/>
        <dbReference type="ChEBI" id="CHEBI:15378"/>
        <dbReference type="ChEBI" id="CHEBI:15636"/>
        <dbReference type="ChEBI" id="CHEBI:18608"/>
        <dbReference type="ChEBI" id="CHEBI:57540"/>
        <dbReference type="ChEBI" id="CHEBI:57945"/>
        <dbReference type="EC" id="1.5.1.54"/>
    </reaction>
    <physiologicalReaction direction="right-to-left" evidence="11">
        <dbReference type="Rhea" id="RHEA:19823"/>
    </physiologicalReaction>
</comment>
<dbReference type="GO" id="GO:0009086">
    <property type="term" value="P:methionine biosynthetic process"/>
    <property type="evidence" value="ECO:0007669"/>
    <property type="project" value="UniProtKB-KW"/>
</dbReference>
<dbReference type="OrthoDB" id="9812555at2"/>
<dbReference type="Gene3D" id="3.20.20.220">
    <property type="match status" value="1"/>
</dbReference>
<keyword evidence="5 12" id="KW-0285">Flavoprotein</keyword>
<evidence type="ECO:0000256" key="5">
    <source>
        <dbReference type="ARBA" id="ARBA00022630"/>
    </source>
</evidence>
<dbReference type="AlphaFoldDB" id="A1WXM6"/>
<organism evidence="13 14">
    <name type="scientific">Halorhodospira halophila (strain DSM 244 / SL1)</name>
    <name type="common">Ectothiorhodospira halophila (strain DSM 244 / SL1)</name>
    <dbReference type="NCBI Taxonomy" id="349124"/>
    <lineage>
        <taxon>Bacteria</taxon>
        <taxon>Pseudomonadati</taxon>
        <taxon>Pseudomonadota</taxon>
        <taxon>Gammaproteobacteria</taxon>
        <taxon>Chromatiales</taxon>
        <taxon>Ectothiorhodospiraceae</taxon>
        <taxon>Halorhodospira</taxon>
    </lineage>
</organism>